<evidence type="ECO:0000256" key="5">
    <source>
        <dbReference type="PROSITE-ProRule" id="PRU01023"/>
    </source>
</evidence>
<dbReference type="SUPFAM" id="SSF53335">
    <property type="entry name" value="S-adenosyl-L-methionine-dependent methyltransferases"/>
    <property type="match status" value="1"/>
</dbReference>
<dbReference type="InterPro" id="IPR049560">
    <property type="entry name" value="MeTrfase_RsmB-F_NOP2_cat"/>
</dbReference>
<evidence type="ECO:0000313" key="7">
    <source>
        <dbReference type="EMBL" id="SFV73695.1"/>
    </source>
</evidence>
<reference evidence="8" key="1">
    <citation type="submission" date="2016-10" db="EMBL/GenBank/DDBJ databases">
        <authorList>
            <person name="Wegmann U."/>
        </authorList>
    </citation>
    <scope>NUCLEOTIDE SEQUENCE [LARGE SCALE GENOMIC DNA]</scope>
</reference>
<dbReference type="OrthoDB" id="9810297at2"/>
<feature type="binding site" evidence="5">
    <location>
        <position position="405"/>
    </location>
    <ligand>
        <name>S-adenosyl-L-methionine</name>
        <dbReference type="ChEBI" id="CHEBI:59789"/>
    </ligand>
</feature>
<dbReference type="PROSITE" id="PS51686">
    <property type="entry name" value="SAM_MT_RSMB_NOP"/>
    <property type="match status" value="1"/>
</dbReference>
<dbReference type="EC" id="2.1.1.-" evidence="7"/>
<dbReference type="PRINTS" id="PR02008">
    <property type="entry name" value="RCMTFAMILY"/>
</dbReference>
<feature type="domain" description="SAM-dependent MTase RsmB/NOP-type" evidence="6">
    <location>
        <begin position="238"/>
        <end position="505"/>
    </location>
</feature>
<dbReference type="InterPro" id="IPR006027">
    <property type="entry name" value="NusB_RsmB_TIM44"/>
</dbReference>
<name>A0A1K1LG50_9BACT</name>
<dbReference type="InterPro" id="IPR054728">
    <property type="entry name" value="RsmB-like_ferredoxin"/>
</dbReference>
<dbReference type="SUPFAM" id="SSF48013">
    <property type="entry name" value="NusB-like"/>
    <property type="match status" value="1"/>
</dbReference>
<evidence type="ECO:0000259" key="6">
    <source>
        <dbReference type="PROSITE" id="PS51686"/>
    </source>
</evidence>
<comment type="similarity">
    <text evidence="5">Belongs to the class I-like SAM-binding methyltransferase superfamily. RsmB/NOP family.</text>
</comment>
<dbReference type="Pfam" id="PF22458">
    <property type="entry name" value="RsmF-B_ferredox"/>
    <property type="match status" value="1"/>
</dbReference>
<keyword evidence="1 5" id="KW-0489">Methyltransferase</keyword>
<dbReference type="InterPro" id="IPR029063">
    <property type="entry name" value="SAM-dependent_MTases_sf"/>
</dbReference>
<dbReference type="PANTHER" id="PTHR22807">
    <property type="entry name" value="NOP2 YEAST -RELATED NOL1/NOP2/FMU SUN DOMAIN-CONTAINING"/>
    <property type="match status" value="1"/>
</dbReference>
<dbReference type="GO" id="GO:0006355">
    <property type="term" value="P:regulation of DNA-templated transcription"/>
    <property type="evidence" value="ECO:0007669"/>
    <property type="project" value="InterPro"/>
</dbReference>
<evidence type="ECO:0000256" key="4">
    <source>
        <dbReference type="ARBA" id="ARBA00022884"/>
    </source>
</evidence>
<dbReference type="InterPro" id="IPR023267">
    <property type="entry name" value="RCMT"/>
</dbReference>
<dbReference type="Gene3D" id="3.40.50.150">
    <property type="entry name" value="Vaccinia Virus protein VP39"/>
    <property type="match status" value="1"/>
</dbReference>
<dbReference type="InterPro" id="IPR001678">
    <property type="entry name" value="MeTrfase_RsmB-F_NOP2_dom"/>
</dbReference>
<dbReference type="KEGG" id="dpg:DESPIGER_1866"/>
<dbReference type="PANTHER" id="PTHR22807:SF53">
    <property type="entry name" value="RIBOSOMAL RNA SMALL SUBUNIT METHYLTRANSFERASE B-RELATED"/>
    <property type="match status" value="1"/>
</dbReference>
<keyword evidence="2 5" id="KW-0808">Transferase</keyword>
<protein>
    <submittedName>
        <fullName evidence="7">Ribosomal RNA small subunit methyltransferase B</fullName>
        <ecNumber evidence="7">2.1.1.-</ecNumber>
    </submittedName>
</protein>
<sequence>MIGTTRKAGRDTAAQVFAAEGSGHFTESRRLRQLPPAAPALALRALCLLDGAFSAGCTIQAALQQVLEDTARRQEGGLAERDRHLAAELAYGTLRMENRLAFVLGKVLRQPLKLPLPLRRLLAVAAYGLLFLDRLPAHAVLHTAVDLARQLYGSGLARVVNGSLRSVQRLGDAVQAPDFYAGPADEEMFFAEDAAAARKLRGLPLPEEELRLARFHAVPRWLVVLWQQAYGDEACRALLARSGARPWQALRVNASRPQAGALKQALLACVPADGPAPQAVGRWGVAFAPGQTPAAVQGEPLARLLEQGALSQQAAASQEVMAALGLEDWLGRGRPVWDACAGYGGKSVQLLEQGGDVRLCTDRSFSRLRQVPGHCRRLGLVLPHLALADASRPPVSRWQGGIIADVPCSGLGVLARRPDLRRRPRTALAGHAELQRAILKALAARLEPGAELAYITCTLHPLENEQAVDWLLAEDSGLERLVQWQTPHDHPWLEGMFAARLRRRG</sequence>
<evidence type="ECO:0000256" key="2">
    <source>
        <dbReference type="ARBA" id="ARBA00022679"/>
    </source>
</evidence>
<proteinExistence type="inferred from homology"/>
<dbReference type="GO" id="GO:0001510">
    <property type="term" value="P:RNA methylation"/>
    <property type="evidence" value="ECO:0007669"/>
    <property type="project" value="InterPro"/>
</dbReference>
<comment type="caution">
    <text evidence="5">Lacks conserved residue(s) required for the propagation of feature annotation.</text>
</comment>
<dbReference type="GO" id="GO:0003723">
    <property type="term" value="F:RNA binding"/>
    <property type="evidence" value="ECO:0007669"/>
    <property type="project" value="UniProtKB-UniRule"/>
</dbReference>
<dbReference type="RefSeq" id="WP_083575356.1">
    <property type="nucleotide sequence ID" value="NZ_DBGALU010000117.1"/>
</dbReference>
<evidence type="ECO:0000256" key="3">
    <source>
        <dbReference type="ARBA" id="ARBA00022691"/>
    </source>
</evidence>
<feature type="active site" description="Nucleophile" evidence="5">
    <location>
        <position position="457"/>
    </location>
</feature>
<evidence type="ECO:0000256" key="1">
    <source>
        <dbReference type="ARBA" id="ARBA00022603"/>
    </source>
</evidence>
<dbReference type="GO" id="GO:0008173">
    <property type="term" value="F:RNA methyltransferase activity"/>
    <property type="evidence" value="ECO:0007669"/>
    <property type="project" value="InterPro"/>
</dbReference>
<feature type="binding site" evidence="5">
    <location>
        <position position="362"/>
    </location>
    <ligand>
        <name>S-adenosyl-L-methionine</name>
        <dbReference type="ChEBI" id="CHEBI:59789"/>
    </ligand>
</feature>
<dbReference type="Proteomes" id="UP000186323">
    <property type="component" value="Chromosome I"/>
</dbReference>
<feature type="binding site" evidence="5">
    <location>
        <position position="389"/>
    </location>
    <ligand>
        <name>S-adenosyl-L-methionine</name>
        <dbReference type="ChEBI" id="CHEBI:59789"/>
    </ligand>
</feature>
<keyword evidence="4 5" id="KW-0694">RNA-binding</keyword>
<organism evidence="7 8">
    <name type="scientific">Desulfovibrio piger</name>
    <dbReference type="NCBI Taxonomy" id="901"/>
    <lineage>
        <taxon>Bacteria</taxon>
        <taxon>Pseudomonadati</taxon>
        <taxon>Thermodesulfobacteriota</taxon>
        <taxon>Desulfovibrionia</taxon>
        <taxon>Desulfovibrionales</taxon>
        <taxon>Desulfovibrionaceae</taxon>
        <taxon>Desulfovibrio</taxon>
    </lineage>
</organism>
<dbReference type="EMBL" id="LT630450">
    <property type="protein sequence ID" value="SFV73695.1"/>
    <property type="molecule type" value="Genomic_DNA"/>
</dbReference>
<evidence type="ECO:0000313" key="8">
    <source>
        <dbReference type="Proteomes" id="UP000186323"/>
    </source>
</evidence>
<dbReference type="AlphaFoldDB" id="A0A1K1LG50"/>
<accession>A0A1K1LG50</accession>
<gene>
    <name evidence="7" type="ORF">DESPIGER_1866</name>
</gene>
<keyword evidence="8" id="KW-1185">Reference proteome</keyword>
<dbReference type="InterPro" id="IPR035926">
    <property type="entry name" value="NusB-like_sf"/>
</dbReference>
<keyword evidence="3 5" id="KW-0949">S-adenosyl-L-methionine</keyword>
<dbReference type="Pfam" id="PF01189">
    <property type="entry name" value="Methyltr_RsmB-F"/>
    <property type="match status" value="1"/>
</dbReference>
<dbReference type="Pfam" id="PF01029">
    <property type="entry name" value="NusB"/>
    <property type="match status" value="1"/>
</dbReference>
<dbReference type="Gene3D" id="1.10.940.10">
    <property type="entry name" value="NusB-like"/>
    <property type="match status" value="1"/>
</dbReference>